<feature type="compositionally biased region" description="Basic and acidic residues" evidence="12">
    <location>
        <begin position="616"/>
        <end position="625"/>
    </location>
</feature>
<feature type="compositionally biased region" description="Low complexity" evidence="12">
    <location>
        <begin position="586"/>
        <end position="596"/>
    </location>
</feature>
<dbReference type="InterPro" id="IPR036236">
    <property type="entry name" value="Znf_C2H2_sf"/>
</dbReference>
<dbReference type="Gene3D" id="1.10.10.60">
    <property type="entry name" value="Homeodomain-like"/>
    <property type="match status" value="1"/>
</dbReference>
<protein>
    <submittedName>
        <fullName evidence="16">Uncharacterized protein</fullName>
    </submittedName>
</protein>
<feature type="region of interest" description="Disordered" evidence="12">
    <location>
        <begin position="332"/>
        <end position="362"/>
    </location>
</feature>
<evidence type="ECO:0000256" key="7">
    <source>
        <dbReference type="ARBA" id="ARBA00023155"/>
    </source>
</evidence>
<feature type="compositionally biased region" description="Low complexity" evidence="12">
    <location>
        <begin position="830"/>
        <end position="857"/>
    </location>
</feature>
<comment type="subcellular location">
    <subcellularLocation>
        <location evidence="1 10 11">Nucleus</location>
    </subcellularLocation>
</comment>
<dbReference type="FunFam" id="1.10.10.60:FF:000064">
    <property type="entry name" value="Zinc finger homeobox protein 4"/>
    <property type="match status" value="1"/>
</dbReference>
<dbReference type="PROSITE" id="PS00028">
    <property type="entry name" value="ZINC_FINGER_C2H2_1"/>
    <property type="match status" value="3"/>
</dbReference>
<keyword evidence="7 10" id="KW-0371">Homeobox</keyword>
<dbReference type="Pfam" id="PF00046">
    <property type="entry name" value="Homeodomain"/>
    <property type="match status" value="1"/>
</dbReference>
<keyword evidence="8 10" id="KW-0539">Nucleus</keyword>
<evidence type="ECO:0000256" key="6">
    <source>
        <dbReference type="ARBA" id="ARBA00023125"/>
    </source>
</evidence>
<feature type="region of interest" description="Disordered" evidence="12">
    <location>
        <begin position="812"/>
        <end position="901"/>
    </location>
</feature>
<feature type="domain" description="C2H2-type" evidence="14">
    <location>
        <begin position="248"/>
        <end position="277"/>
    </location>
</feature>
<dbReference type="PROSITE" id="PS50071">
    <property type="entry name" value="HOMEOBOX_2"/>
    <property type="match status" value="1"/>
</dbReference>
<dbReference type="PANTHER" id="PTHR45891">
    <property type="entry name" value="ZINC FINGER HOMEOBOX PROTEIN"/>
    <property type="match status" value="1"/>
</dbReference>
<dbReference type="SMART" id="SM00355">
    <property type="entry name" value="ZnF_C2H2"/>
    <property type="match status" value="6"/>
</dbReference>
<keyword evidence="15" id="KW-1185">Reference proteome</keyword>
<reference evidence="16" key="1">
    <citation type="submission" date="2022-11" db="UniProtKB">
        <authorList>
            <consortium name="WormBaseParasite"/>
        </authorList>
    </citation>
    <scope>IDENTIFICATION</scope>
</reference>
<keyword evidence="6 10" id="KW-0238">DNA-binding</keyword>
<dbReference type="InterPro" id="IPR013087">
    <property type="entry name" value="Znf_C2H2_type"/>
</dbReference>
<name>A0A915E129_9BILA</name>
<dbReference type="WBParaSite" id="jg25825">
    <property type="protein sequence ID" value="jg25825"/>
    <property type="gene ID" value="jg25825"/>
</dbReference>
<evidence type="ECO:0000259" key="13">
    <source>
        <dbReference type="PROSITE" id="PS50071"/>
    </source>
</evidence>
<dbReference type="InterPro" id="IPR051968">
    <property type="entry name" value="ZnFinger_Homeobox_TR"/>
</dbReference>
<feature type="region of interest" description="Disordered" evidence="12">
    <location>
        <begin position="737"/>
        <end position="759"/>
    </location>
</feature>
<dbReference type="PROSITE" id="PS50157">
    <property type="entry name" value="ZINC_FINGER_C2H2_2"/>
    <property type="match status" value="3"/>
</dbReference>
<evidence type="ECO:0000256" key="1">
    <source>
        <dbReference type="ARBA" id="ARBA00004123"/>
    </source>
</evidence>
<evidence type="ECO:0000256" key="3">
    <source>
        <dbReference type="ARBA" id="ARBA00022737"/>
    </source>
</evidence>
<feature type="compositionally biased region" description="Low complexity" evidence="12">
    <location>
        <begin position="347"/>
        <end position="361"/>
    </location>
</feature>
<accession>A0A915E129</accession>
<evidence type="ECO:0000313" key="16">
    <source>
        <dbReference type="WBParaSite" id="jg25825"/>
    </source>
</evidence>
<evidence type="ECO:0000256" key="11">
    <source>
        <dbReference type="RuleBase" id="RU000682"/>
    </source>
</evidence>
<feature type="domain" description="C2H2-type" evidence="14">
    <location>
        <begin position="169"/>
        <end position="196"/>
    </location>
</feature>
<feature type="compositionally biased region" description="Low complexity" evidence="12">
    <location>
        <begin position="890"/>
        <end position="901"/>
    </location>
</feature>
<dbReference type="InterPro" id="IPR009057">
    <property type="entry name" value="Homeodomain-like_sf"/>
</dbReference>
<evidence type="ECO:0000256" key="12">
    <source>
        <dbReference type="SAM" id="MobiDB-lite"/>
    </source>
</evidence>
<feature type="DNA-binding region" description="Homeobox" evidence="10">
    <location>
        <begin position="753"/>
        <end position="812"/>
    </location>
</feature>
<organism evidence="15 16">
    <name type="scientific">Ditylenchus dipsaci</name>
    <dbReference type="NCBI Taxonomy" id="166011"/>
    <lineage>
        <taxon>Eukaryota</taxon>
        <taxon>Metazoa</taxon>
        <taxon>Ecdysozoa</taxon>
        <taxon>Nematoda</taxon>
        <taxon>Chromadorea</taxon>
        <taxon>Rhabditida</taxon>
        <taxon>Tylenchina</taxon>
        <taxon>Tylenchomorpha</taxon>
        <taxon>Sphaerularioidea</taxon>
        <taxon>Anguinidae</taxon>
        <taxon>Anguininae</taxon>
        <taxon>Ditylenchus</taxon>
    </lineage>
</organism>
<feature type="compositionally biased region" description="Basic and acidic residues" evidence="12">
    <location>
        <begin position="641"/>
        <end position="661"/>
    </location>
</feature>
<keyword evidence="5" id="KW-0862">Zinc</keyword>
<dbReference type="GO" id="GO:0005634">
    <property type="term" value="C:nucleus"/>
    <property type="evidence" value="ECO:0007669"/>
    <property type="project" value="UniProtKB-SubCell"/>
</dbReference>
<evidence type="ECO:0000256" key="10">
    <source>
        <dbReference type="PROSITE-ProRule" id="PRU00108"/>
    </source>
</evidence>
<evidence type="ECO:0000256" key="2">
    <source>
        <dbReference type="ARBA" id="ARBA00022723"/>
    </source>
</evidence>
<dbReference type="InterPro" id="IPR001356">
    <property type="entry name" value="HD"/>
</dbReference>
<dbReference type="GO" id="GO:0000978">
    <property type="term" value="F:RNA polymerase II cis-regulatory region sequence-specific DNA binding"/>
    <property type="evidence" value="ECO:0007669"/>
    <property type="project" value="TreeGrafter"/>
</dbReference>
<dbReference type="PROSITE" id="PS00027">
    <property type="entry name" value="HOMEOBOX_1"/>
    <property type="match status" value="1"/>
</dbReference>
<sequence length="1112" mass="122421">MGTLAIRTPQISSPLRLVLRIAFIRDLAVIEADSKPVCLPDRQTLQLIFSWDDLNRYLLEMDEARFSCHQCPAFIAESQELLEQHKFTHHEHDNKPSSSSQQPIKLEVVTNEEQQIKCPLCSHQLADNKTAESAVEKLTCGVESPSSEITLKKESSIDRLSPSSAVFRHRCTDCSMAFKTNERLQQHQLSHSNPQTFRLNQQCPFSGTSTRSACKQTFENASALYQHVFECHRPDSGESTDQTSSNTKECELCGESFENLECLLFHLKSPAHLNKTKQLLEDKPQISSHLLSFGETAAASNSVQDFKRPAAEAEHFNDQMFSLLLRQNPTLLPPAPQFSNSPRSSSKKNGSQKSSSSVSSSGQTFFAQKPSFASNAKPFRCNVCLQAYSQGQTLDTHLRSLSHQNRMNRLQELVANGQVDPLRPVSEQPGGIPQKIIAELLGLPFSPEKMDVSPMLSSFFFGSSMANELDETNSGVDLSLKKRKANPSLPNFMKPLSTDQQNKHSANGNNSFFNNFSTLNKSKCTQPNPMLANQMMAITQLLQQQQSDSANTPTNWLANMMASSLLNSQLGLVPTNQEDQDDNEESPSTSPLSSSPVLQTPRIKVTPAKSRQHNKKGGDDSEEKANSAPPLDKPFCLSDLLSRRESKVEKQEQVDREESPPKVKRLRPDSTPLANLNPLMAFGESPKTPVKGTPKKLDSPVNDVGNQLAMMMSASSAFPSFLAAAMAAGGGMGPGDLSGGSIGMSSSDGDSPQKRARTRITDDQLKVLRQYFDINNSPSEEHIKEMSLKAGLPEKVIKHWFRNTLFKERQRDKDSPYNFNQTESANFEHPTSNASSPSAEASAHATSPTNPPQSNTTLKCSPASSPHPENGAETPNEEDEEEDEEEDNQTSSPTNETSSSTNTTFAADFLVNLNKAAAVAAMGNYAAVAASMAQQHQLPAGFASFFGATSNSPAIQEPDHQPEEKTLSAMLGLGHFATFSPSSLAPSSNNATSSLVQQPQSSLIHSSSQNSPALPRVIVVWFQNARQKARKIYENQPNHPDNNDRFVRTPGANFQCKRCQLVFQRYYELIQHQQKVCYMGDGDAQLTDNKSLEENLSEDEKVINSGMSKPTF</sequence>
<evidence type="ECO:0000256" key="9">
    <source>
        <dbReference type="PROSITE-ProRule" id="PRU00042"/>
    </source>
</evidence>
<evidence type="ECO:0000256" key="5">
    <source>
        <dbReference type="ARBA" id="ARBA00022833"/>
    </source>
</evidence>
<keyword evidence="3" id="KW-0677">Repeat</keyword>
<keyword evidence="2" id="KW-0479">Metal-binding</keyword>
<evidence type="ECO:0000259" key="14">
    <source>
        <dbReference type="PROSITE" id="PS50157"/>
    </source>
</evidence>
<dbReference type="SUPFAM" id="SSF57667">
    <property type="entry name" value="beta-beta-alpha zinc fingers"/>
    <property type="match status" value="1"/>
</dbReference>
<feature type="compositionally biased region" description="Acidic residues" evidence="12">
    <location>
        <begin position="875"/>
        <end position="888"/>
    </location>
</feature>
<evidence type="ECO:0000256" key="4">
    <source>
        <dbReference type="ARBA" id="ARBA00022771"/>
    </source>
</evidence>
<feature type="region of interest" description="Disordered" evidence="12">
    <location>
        <begin position="574"/>
        <end position="698"/>
    </location>
</feature>
<dbReference type="Gene3D" id="3.30.160.60">
    <property type="entry name" value="Classic Zinc Finger"/>
    <property type="match status" value="1"/>
</dbReference>
<feature type="domain" description="C2H2-type" evidence="14">
    <location>
        <begin position="379"/>
        <end position="408"/>
    </location>
</feature>
<keyword evidence="4 9" id="KW-0863">Zinc-finger</keyword>
<evidence type="ECO:0000313" key="15">
    <source>
        <dbReference type="Proteomes" id="UP000887574"/>
    </source>
</evidence>
<dbReference type="PANTHER" id="PTHR45891:SF3">
    <property type="entry name" value="ZINC FINGER PROTEIN 2"/>
    <property type="match status" value="1"/>
</dbReference>
<proteinExistence type="predicted"/>
<dbReference type="GO" id="GO:0000981">
    <property type="term" value="F:DNA-binding transcription factor activity, RNA polymerase II-specific"/>
    <property type="evidence" value="ECO:0007669"/>
    <property type="project" value="InterPro"/>
</dbReference>
<evidence type="ECO:0000256" key="8">
    <source>
        <dbReference type="ARBA" id="ARBA00023242"/>
    </source>
</evidence>
<dbReference type="SMART" id="SM00389">
    <property type="entry name" value="HOX"/>
    <property type="match status" value="2"/>
</dbReference>
<dbReference type="Proteomes" id="UP000887574">
    <property type="component" value="Unplaced"/>
</dbReference>
<dbReference type="InterPro" id="IPR017970">
    <property type="entry name" value="Homeobox_CS"/>
</dbReference>
<dbReference type="GO" id="GO:0008270">
    <property type="term" value="F:zinc ion binding"/>
    <property type="evidence" value="ECO:0007669"/>
    <property type="project" value="UniProtKB-KW"/>
</dbReference>
<dbReference type="CDD" id="cd00086">
    <property type="entry name" value="homeodomain"/>
    <property type="match status" value="1"/>
</dbReference>
<feature type="region of interest" description="Disordered" evidence="12">
    <location>
        <begin position="983"/>
        <end position="1009"/>
    </location>
</feature>
<feature type="domain" description="Homeobox" evidence="13">
    <location>
        <begin position="751"/>
        <end position="811"/>
    </location>
</feature>
<dbReference type="AlphaFoldDB" id="A0A915E129"/>
<dbReference type="SUPFAM" id="SSF46689">
    <property type="entry name" value="Homeodomain-like"/>
    <property type="match status" value="1"/>
</dbReference>
<feature type="region of interest" description="Disordered" evidence="12">
    <location>
        <begin position="492"/>
        <end position="511"/>
    </location>
</feature>